<feature type="transmembrane region" description="Helical" evidence="11">
    <location>
        <begin position="64"/>
        <end position="86"/>
    </location>
</feature>
<dbReference type="InterPro" id="IPR041647">
    <property type="entry name" value="IRK_C"/>
</dbReference>
<dbReference type="Gene3D" id="1.10.287.70">
    <property type="match status" value="1"/>
</dbReference>
<dbReference type="InterPro" id="IPR016449">
    <property type="entry name" value="K_chnl_inward-rec_Kir"/>
</dbReference>
<dbReference type="PRINTS" id="PR01320">
    <property type="entry name" value="KIRCHANNEL"/>
</dbReference>
<dbReference type="Pfam" id="PF07885">
    <property type="entry name" value="Ion_trans_2"/>
    <property type="match status" value="1"/>
</dbReference>
<evidence type="ECO:0000256" key="6">
    <source>
        <dbReference type="ARBA" id="ARBA00022958"/>
    </source>
</evidence>
<feature type="domain" description="Inward rectifier potassium channel C-terminal" evidence="13">
    <location>
        <begin position="162"/>
        <end position="320"/>
    </location>
</feature>
<dbReference type="Proteomes" id="UP001595906">
    <property type="component" value="Unassembled WGS sequence"/>
</dbReference>
<keyword evidence="9 11" id="KW-0472">Membrane</keyword>
<dbReference type="InterPro" id="IPR013518">
    <property type="entry name" value="K_chnl_inward-rec_Kir_cyto"/>
</dbReference>
<evidence type="ECO:0000256" key="3">
    <source>
        <dbReference type="ARBA" id="ARBA00022538"/>
    </source>
</evidence>
<comment type="caution">
    <text evidence="14">The sequence shown here is derived from an EMBL/GenBank/DDBJ whole genome shotgun (WGS) entry which is preliminary data.</text>
</comment>
<evidence type="ECO:0000313" key="15">
    <source>
        <dbReference type="Proteomes" id="UP001595906"/>
    </source>
</evidence>
<evidence type="ECO:0000256" key="4">
    <source>
        <dbReference type="ARBA" id="ARBA00022692"/>
    </source>
</evidence>
<keyword evidence="3" id="KW-0633">Potassium transport</keyword>
<evidence type="ECO:0000256" key="8">
    <source>
        <dbReference type="ARBA" id="ARBA00023065"/>
    </source>
</evidence>
<dbReference type="Pfam" id="PF17655">
    <property type="entry name" value="IRK_C"/>
    <property type="match status" value="1"/>
</dbReference>
<evidence type="ECO:0000256" key="5">
    <source>
        <dbReference type="ARBA" id="ARBA00022882"/>
    </source>
</evidence>
<evidence type="ECO:0000256" key="1">
    <source>
        <dbReference type="ARBA" id="ARBA00004141"/>
    </source>
</evidence>
<keyword evidence="6" id="KW-0630">Potassium</keyword>
<dbReference type="RefSeq" id="WP_379012209.1">
    <property type="nucleotide sequence ID" value="NZ_JBHSDC010000002.1"/>
</dbReference>
<keyword evidence="8" id="KW-0406">Ion transport</keyword>
<dbReference type="EMBL" id="JBHSDC010000002">
    <property type="protein sequence ID" value="MFC4230824.1"/>
    <property type="molecule type" value="Genomic_DNA"/>
</dbReference>
<evidence type="ECO:0000313" key="14">
    <source>
        <dbReference type="EMBL" id="MFC4230824.1"/>
    </source>
</evidence>
<evidence type="ECO:0000256" key="7">
    <source>
        <dbReference type="ARBA" id="ARBA00022989"/>
    </source>
</evidence>
<keyword evidence="7 11" id="KW-1133">Transmembrane helix</keyword>
<keyword evidence="15" id="KW-1185">Reference proteome</keyword>
<dbReference type="SUPFAM" id="SSF81324">
    <property type="entry name" value="Voltage-gated potassium channels"/>
    <property type="match status" value="1"/>
</dbReference>
<evidence type="ECO:0000259" key="13">
    <source>
        <dbReference type="Pfam" id="PF17655"/>
    </source>
</evidence>
<keyword evidence="10" id="KW-0407">Ion channel</keyword>
<evidence type="ECO:0000256" key="11">
    <source>
        <dbReference type="SAM" id="Phobius"/>
    </source>
</evidence>
<feature type="domain" description="Potassium channel" evidence="12">
    <location>
        <begin position="77"/>
        <end position="150"/>
    </location>
</feature>
<protein>
    <submittedName>
        <fullName evidence="14">Ion channel</fullName>
    </submittedName>
</protein>
<name>A0ABV8PT98_9BACT</name>
<dbReference type="InterPro" id="IPR014756">
    <property type="entry name" value="Ig_E-set"/>
</dbReference>
<sequence>MALLTHFNRRAKAETETGLGTNVNYNGGRFFNKDGSANIEMRGMNFFSRFNVYHTLLSLPNWKFLFIIMLAFIGINLVFAGVYLMIGLEHLAGLTATTNSEKFGEAFFFSAQTFTTVGYGRINPIGFATSFTASLEALVGLMSFALITGLLYGRFARPRAYIKYSKNALFTPFRGGTAFMFRIVPYTKNFLVNVEAKVTMSMQILDDDGMMKNKFFNLPLDIAKANSLISNWTIVHIINEESPFYNLSKEDIDNANAEILILIQGFDESFANTVISRGSYVASEFVYGAKFLPMYHPNETNTHTILELDKLDAYEEMKLPTT</sequence>
<keyword evidence="2" id="KW-0813">Transport</keyword>
<dbReference type="SUPFAM" id="SSF81296">
    <property type="entry name" value="E set domains"/>
    <property type="match status" value="1"/>
</dbReference>
<keyword evidence="4 11" id="KW-0812">Transmembrane</keyword>
<keyword evidence="5" id="KW-0851">Voltage-gated channel</keyword>
<reference evidence="15" key="1">
    <citation type="journal article" date="2019" name="Int. J. Syst. Evol. Microbiol.">
        <title>The Global Catalogue of Microorganisms (GCM) 10K type strain sequencing project: providing services to taxonomists for standard genome sequencing and annotation.</title>
        <authorList>
            <consortium name="The Broad Institute Genomics Platform"/>
            <consortium name="The Broad Institute Genome Sequencing Center for Infectious Disease"/>
            <person name="Wu L."/>
            <person name="Ma J."/>
        </authorList>
    </citation>
    <scope>NUCLEOTIDE SEQUENCE [LARGE SCALE GENOMIC DNA]</scope>
    <source>
        <strain evidence="15">CECT 8010</strain>
    </source>
</reference>
<gene>
    <name evidence="14" type="ORF">ACFOW1_02905</name>
</gene>
<dbReference type="PANTHER" id="PTHR11767">
    <property type="entry name" value="INWARD RECTIFIER POTASSIUM CHANNEL"/>
    <property type="match status" value="1"/>
</dbReference>
<evidence type="ECO:0000256" key="9">
    <source>
        <dbReference type="ARBA" id="ARBA00023136"/>
    </source>
</evidence>
<dbReference type="Gene3D" id="2.60.40.1400">
    <property type="entry name" value="G protein-activated inward rectifier potassium channel 1"/>
    <property type="match status" value="1"/>
</dbReference>
<accession>A0ABV8PT98</accession>
<dbReference type="InterPro" id="IPR013099">
    <property type="entry name" value="K_chnl_dom"/>
</dbReference>
<evidence type="ECO:0000256" key="10">
    <source>
        <dbReference type="ARBA" id="ARBA00023303"/>
    </source>
</evidence>
<feature type="transmembrane region" description="Helical" evidence="11">
    <location>
        <begin position="137"/>
        <end position="156"/>
    </location>
</feature>
<comment type="subcellular location">
    <subcellularLocation>
        <location evidence="1">Membrane</location>
        <topology evidence="1">Multi-pass membrane protein</topology>
    </subcellularLocation>
</comment>
<organism evidence="14 15">
    <name type="scientific">Parasediminibacterium paludis</name>
    <dbReference type="NCBI Taxonomy" id="908966"/>
    <lineage>
        <taxon>Bacteria</taxon>
        <taxon>Pseudomonadati</taxon>
        <taxon>Bacteroidota</taxon>
        <taxon>Chitinophagia</taxon>
        <taxon>Chitinophagales</taxon>
        <taxon>Chitinophagaceae</taxon>
        <taxon>Parasediminibacterium</taxon>
    </lineage>
</organism>
<evidence type="ECO:0000259" key="12">
    <source>
        <dbReference type="Pfam" id="PF07885"/>
    </source>
</evidence>
<proteinExistence type="predicted"/>
<evidence type="ECO:0000256" key="2">
    <source>
        <dbReference type="ARBA" id="ARBA00022448"/>
    </source>
</evidence>